<accession>M4SVD1</accession>
<sequence length="380" mass="40096">VLKARVAQTRLLIHKNDIKKPVFTPGTAGSDLPGYGSSTNKHCTSKTSVPTAAFDKCSATAGDHAAIIQAANNLQELKQLKLLDDKHANHNGLTIQVINKGTLTVAGADQKPGFCVNGGHDVATGNNILGITAVAPQIKTFTMTPTNIGAQGTAGEQCKPITGSEYEQKTNHVNFVQTAQAICTIRDNSVEEIKPVKDDKIESLIANGGVQDLAQLILEGNTKKGGDGDAKKGIAAKVIGAEKGSIQEIVLKPLLSSSIRYALEGSDQEYKLSSGASASTAPQALAACYSSLLKAAIDQNAHKQKADRDAKTDAKEEKTEEKGDGDNKATTECTATEEGKCDKEKCTWDKEKKECKVMEGAAVISAVITKVPLFLAFLPP</sequence>
<dbReference type="EMBL" id="KC611805">
    <property type="protein sequence ID" value="AGH59236.1"/>
    <property type="molecule type" value="Genomic_DNA"/>
</dbReference>
<reference evidence="2" key="1">
    <citation type="submission" date="2013-02" db="EMBL/GenBank/DDBJ databases">
        <authorList>
            <person name="Cross G.A.M."/>
            <person name="Kim H.-S."/>
            <person name="Wickstead B."/>
        </authorList>
    </citation>
    <scope>NUCLEOTIDE SEQUENCE</scope>
    <source>
        <strain evidence="2">Lister 427</strain>
    </source>
</reference>
<feature type="compositionally biased region" description="Basic and acidic residues" evidence="1">
    <location>
        <begin position="302"/>
        <end position="329"/>
    </location>
</feature>
<proteinExistence type="predicted"/>
<name>M4SVD1_9TRYP</name>
<organism evidence="2">
    <name type="scientific">Trypanosoma brucei</name>
    <dbReference type="NCBI Taxonomy" id="5691"/>
    <lineage>
        <taxon>Eukaryota</taxon>
        <taxon>Discoba</taxon>
        <taxon>Euglenozoa</taxon>
        <taxon>Kinetoplastea</taxon>
        <taxon>Metakinetoplastina</taxon>
        <taxon>Trypanosomatida</taxon>
        <taxon>Trypanosomatidae</taxon>
        <taxon>Trypanosoma</taxon>
    </lineage>
</organism>
<protein>
    <submittedName>
        <fullName evidence="2">Variant surface glycoprotein 3192</fullName>
    </submittedName>
</protein>
<reference evidence="2" key="2">
    <citation type="journal article" date="2014" name="Mol. Biochem. Parasitol.">
        <title>Capturing the variant surface glycoprotein repertoire (the VSGnome) of Trypanosoma brucei Lister 427.</title>
        <authorList>
            <person name="Cross G.A."/>
            <person name="Kim H.S."/>
            <person name="Wickstead B."/>
        </authorList>
    </citation>
    <scope>NUCLEOTIDE SEQUENCE</scope>
    <source>
        <strain evidence="2">Lister 427</strain>
    </source>
</reference>
<feature type="non-terminal residue" evidence="2">
    <location>
        <position position="1"/>
    </location>
</feature>
<dbReference type="AlphaFoldDB" id="M4SVD1"/>
<dbReference type="VEuPathDB" id="TriTrypDB:Tb427_000059000"/>
<evidence type="ECO:0000313" key="2">
    <source>
        <dbReference type="EMBL" id="AGH59236.1"/>
    </source>
</evidence>
<evidence type="ECO:0000256" key="1">
    <source>
        <dbReference type="SAM" id="MobiDB-lite"/>
    </source>
</evidence>
<feature type="region of interest" description="Disordered" evidence="1">
    <location>
        <begin position="302"/>
        <end position="334"/>
    </location>
</feature>